<dbReference type="EMBL" id="CADIKI010000033">
    <property type="protein sequence ID" value="CAB3810153.1"/>
    <property type="molecule type" value="Genomic_DNA"/>
</dbReference>
<evidence type="ECO:0000313" key="2">
    <source>
        <dbReference type="Proteomes" id="UP000494252"/>
    </source>
</evidence>
<dbReference type="Proteomes" id="UP000494252">
    <property type="component" value="Unassembled WGS sequence"/>
</dbReference>
<reference evidence="1 2" key="1">
    <citation type="submission" date="2020-04" db="EMBL/GenBank/DDBJ databases">
        <authorList>
            <person name="De Canck E."/>
        </authorList>
    </citation>
    <scope>NUCLEOTIDE SEQUENCE [LARGE SCALE GENOMIC DNA]</scope>
    <source>
        <strain evidence="1 2">LMG 27177</strain>
    </source>
</reference>
<name>A0A6J5H745_9BURK</name>
<proteinExistence type="predicted"/>
<accession>A0A6J5H745</accession>
<protein>
    <submittedName>
        <fullName evidence="1">Uncharacterized protein</fullName>
    </submittedName>
</protein>
<evidence type="ECO:0000313" key="1">
    <source>
        <dbReference type="EMBL" id="CAB3810153.1"/>
    </source>
</evidence>
<keyword evidence="2" id="KW-1185">Reference proteome</keyword>
<dbReference type="AlphaFoldDB" id="A0A6J5H745"/>
<organism evidence="1 2">
    <name type="scientific">Paraburkholderia fynbosensis</name>
    <dbReference type="NCBI Taxonomy" id="1200993"/>
    <lineage>
        <taxon>Bacteria</taxon>
        <taxon>Pseudomonadati</taxon>
        <taxon>Pseudomonadota</taxon>
        <taxon>Betaproteobacteria</taxon>
        <taxon>Burkholderiales</taxon>
        <taxon>Burkholderiaceae</taxon>
        <taxon>Paraburkholderia</taxon>
    </lineage>
</organism>
<sequence length="55" mass="5809">MRVGESGVNITLPMGEGEVTERVRWLYRVEPGVAHRALTFPATLADAVLTAGAAA</sequence>
<gene>
    <name evidence="1" type="ORF">LMG27177_07065</name>
</gene>